<dbReference type="InterPro" id="IPR010385">
    <property type="entry name" value="DUF982"/>
</dbReference>
<dbReference type="HOGENOM" id="CLU_134423_5_1_5"/>
<dbReference type="Proteomes" id="UP000010998">
    <property type="component" value="Chromosome"/>
</dbReference>
<dbReference type="Gene3D" id="6.10.250.730">
    <property type="match status" value="1"/>
</dbReference>
<protein>
    <recommendedName>
        <fullName evidence="3">DUF982 domain-containing protein</fullName>
    </recommendedName>
</protein>
<name>L0KLQ1_MESAW</name>
<dbReference type="OrthoDB" id="8098004at2"/>
<evidence type="ECO:0000313" key="2">
    <source>
        <dbReference type="Proteomes" id="UP000010998"/>
    </source>
</evidence>
<sequence>MQTAWFSKPVVVSVGVAGGIRNLSNTQQAIELLTTHWRDAGSLKHQSALRACRRAMSGDLPPEIAREAFVEAAREAHILVEQVQPDRE</sequence>
<proteinExistence type="predicted"/>
<evidence type="ECO:0008006" key="3">
    <source>
        <dbReference type="Google" id="ProtNLM"/>
    </source>
</evidence>
<dbReference type="RefSeq" id="WP_015317028.1">
    <property type="nucleotide sequence ID" value="NC_019973.1"/>
</dbReference>
<dbReference type="AlphaFoldDB" id="L0KLQ1"/>
<dbReference type="Pfam" id="PF06169">
    <property type="entry name" value="DUF982"/>
    <property type="match status" value="1"/>
</dbReference>
<evidence type="ECO:0000313" key="1">
    <source>
        <dbReference type="EMBL" id="AGB45605.1"/>
    </source>
</evidence>
<dbReference type="KEGG" id="mam:Mesau_03236"/>
<keyword evidence="2" id="KW-1185">Reference proteome</keyword>
<accession>L0KLQ1</accession>
<reference evidence="2" key="1">
    <citation type="submission" date="2012-02" db="EMBL/GenBank/DDBJ databases">
        <title>Complete sequence of Mesorhizobium australicum WSM2073.</title>
        <authorList>
            <person name="Lucas S."/>
            <person name="Han J."/>
            <person name="Lapidus A."/>
            <person name="Cheng J.-F."/>
            <person name="Goodwin L."/>
            <person name="Pitluck S."/>
            <person name="Peters L."/>
            <person name="Gu W."/>
            <person name="Detter J.C."/>
            <person name="Han C."/>
            <person name="Tapia R."/>
            <person name="Land M."/>
            <person name="Hauser L."/>
            <person name="Kyrpides N."/>
            <person name="Ivanova N."/>
            <person name="Pagani I."/>
            <person name="Reeve W.G."/>
            <person name="Howieson J.G."/>
            <person name="Tiwari R.P."/>
            <person name="O'Hara G.W."/>
            <person name="Atkins C.A."/>
            <person name="Ronson C.W."/>
            <person name="Nandasena K.G."/>
            <person name="Woyke T."/>
        </authorList>
    </citation>
    <scope>NUCLEOTIDE SEQUENCE [LARGE SCALE GENOMIC DNA]</scope>
    <source>
        <strain evidence="2">LMG 24608 / HAMBI 3006 / WSM2073</strain>
    </source>
</reference>
<dbReference type="EMBL" id="CP003358">
    <property type="protein sequence ID" value="AGB45605.1"/>
    <property type="molecule type" value="Genomic_DNA"/>
</dbReference>
<dbReference type="GeneID" id="90990607"/>
<dbReference type="eggNOG" id="ENOG5030ZFV">
    <property type="taxonomic scope" value="Bacteria"/>
</dbReference>
<gene>
    <name evidence="1" type="ordered locus">Mesau_03236</name>
</gene>
<organism evidence="1 2">
    <name type="scientific">Mesorhizobium australicum (strain HAMBI 3006 / LMG 24608 / WSM2073)</name>
    <dbReference type="NCBI Taxonomy" id="754035"/>
    <lineage>
        <taxon>Bacteria</taxon>
        <taxon>Pseudomonadati</taxon>
        <taxon>Pseudomonadota</taxon>
        <taxon>Alphaproteobacteria</taxon>
        <taxon>Hyphomicrobiales</taxon>
        <taxon>Phyllobacteriaceae</taxon>
        <taxon>Mesorhizobium</taxon>
    </lineage>
</organism>